<evidence type="ECO:0000313" key="2">
    <source>
        <dbReference type="Proteomes" id="UP000278746"/>
    </source>
</evidence>
<accession>A0A3M7TQV7</accession>
<dbReference type="AlphaFoldDB" id="A0A3M7TQV7"/>
<proteinExistence type="predicted"/>
<reference evidence="1 2" key="1">
    <citation type="submission" date="2018-10" db="EMBL/GenBank/DDBJ databases">
        <title>Bacillus Keqinensis sp. nov., a moderately halophilic bacterium isolated from a saline-alkaline lake.</title>
        <authorList>
            <person name="Wang H."/>
        </authorList>
    </citation>
    <scope>NUCLEOTIDE SEQUENCE [LARGE SCALE GENOMIC DNA]</scope>
    <source>
        <strain evidence="1 2">KQ-3</strain>
    </source>
</reference>
<dbReference type="EMBL" id="RHIB01000002">
    <property type="protein sequence ID" value="RNA67559.1"/>
    <property type="molecule type" value="Genomic_DNA"/>
</dbReference>
<comment type="caution">
    <text evidence="1">The sequence shown here is derived from an EMBL/GenBank/DDBJ whole genome shotgun (WGS) entry which is preliminary data.</text>
</comment>
<protein>
    <submittedName>
        <fullName evidence="1">Uncharacterized protein</fullName>
    </submittedName>
</protein>
<gene>
    <name evidence="1" type="ORF">EBO34_12590</name>
</gene>
<organism evidence="1 2">
    <name type="scientific">Alteribacter keqinensis</name>
    <dbReference type="NCBI Taxonomy" id="2483800"/>
    <lineage>
        <taxon>Bacteria</taxon>
        <taxon>Bacillati</taxon>
        <taxon>Bacillota</taxon>
        <taxon>Bacilli</taxon>
        <taxon>Bacillales</taxon>
        <taxon>Bacillaceae</taxon>
        <taxon>Alteribacter</taxon>
    </lineage>
</organism>
<dbReference type="OrthoDB" id="2887155at2"/>
<name>A0A3M7TQV7_9BACI</name>
<dbReference type="Proteomes" id="UP000278746">
    <property type="component" value="Unassembled WGS sequence"/>
</dbReference>
<evidence type="ECO:0000313" key="1">
    <source>
        <dbReference type="EMBL" id="RNA67559.1"/>
    </source>
</evidence>
<keyword evidence="2" id="KW-1185">Reference proteome</keyword>
<sequence length="77" mass="9354">MKIKETKAFLRDQLDWVETQDEIYAQMESRLYEMKAIAETCSESFIFDYERRELQERMEKLKAEVIALEKQLHVLVH</sequence>
<dbReference type="RefSeq" id="WP_122899077.1">
    <property type="nucleotide sequence ID" value="NZ_RHIB01000002.1"/>
</dbReference>